<dbReference type="PROSITE" id="PS01031">
    <property type="entry name" value="SHSP"/>
    <property type="match status" value="1"/>
</dbReference>
<evidence type="ECO:0000256" key="2">
    <source>
        <dbReference type="RuleBase" id="RU003616"/>
    </source>
</evidence>
<dbReference type="InterPro" id="IPR002068">
    <property type="entry name" value="A-crystallin/Hsp20_dom"/>
</dbReference>
<dbReference type="AlphaFoldDB" id="A0A7R9ERJ2"/>
<proteinExistence type="inferred from homology"/>
<dbReference type="GO" id="GO:0051082">
    <property type="term" value="F:unfolded protein binding"/>
    <property type="evidence" value="ECO:0007669"/>
    <property type="project" value="TreeGrafter"/>
</dbReference>
<organism evidence="4">
    <name type="scientific">Timema bartmani</name>
    <dbReference type="NCBI Taxonomy" id="61472"/>
    <lineage>
        <taxon>Eukaryota</taxon>
        <taxon>Metazoa</taxon>
        <taxon>Ecdysozoa</taxon>
        <taxon>Arthropoda</taxon>
        <taxon>Hexapoda</taxon>
        <taxon>Insecta</taxon>
        <taxon>Pterygota</taxon>
        <taxon>Neoptera</taxon>
        <taxon>Polyneoptera</taxon>
        <taxon>Phasmatodea</taxon>
        <taxon>Timematodea</taxon>
        <taxon>Timematoidea</taxon>
        <taxon>Timematidae</taxon>
        <taxon>Timema</taxon>
    </lineage>
</organism>
<dbReference type="GO" id="GO:0005634">
    <property type="term" value="C:nucleus"/>
    <property type="evidence" value="ECO:0007669"/>
    <property type="project" value="TreeGrafter"/>
</dbReference>
<gene>
    <name evidence="4" type="ORF">TBIB3V08_LOCUS1459</name>
</gene>
<dbReference type="CDD" id="cd06526">
    <property type="entry name" value="metazoan_ACD"/>
    <property type="match status" value="1"/>
</dbReference>
<protein>
    <recommendedName>
        <fullName evidence="3">SHSP domain-containing protein</fullName>
    </recommendedName>
</protein>
<dbReference type="GO" id="GO:0042026">
    <property type="term" value="P:protein refolding"/>
    <property type="evidence" value="ECO:0007669"/>
    <property type="project" value="TreeGrafter"/>
</dbReference>
<dbReference type="PANTHER" id="PTHR45640:SF34">
    <property type="entry name" value="PROTEIN LETHAL(2)ESSENTIAL FOR LIFE"/>
    <property type="match status" value="1"/>
</dbReference>
<dbReference type="Pfam" id="PF00011">
    <property type="entry name" value="HSP20"/>
    <property type="match status" value="1"/>
</dbReference>
<reference evidence="4" key="1">
    <citation type="submission" date="2020-11" db="EMBL/GenBank/DDBJ databases">
        <authorList>
            <person name="Tran Van P."/>
        </authorList>
    </citation>
    <scope>NUCLEOTIDE SEQUENCE</scope>
</reference>
<name>A0A7R9ERJ2_9NEOP</name>
<dbReference type="Gene3D" id="2.60.40.790">
    <property type="match status" value="1"/>
</dbReference>
<sequence length="354" mass="39705">MLFCVPERLVLELIHAVSEQFPGSKGEDVISIPTRPGPTVTKQLLVPSRSPRPTWAGGGQHGELFSFSLLGRPIPLYELSLVLQEGKIVCDIHVKDQICPQLLEITCKSQHKHEVYSYLCGGRVENHFGKTTLSTLDRDSDLNLSVIGSLVYCEHSVLDHADTEAASYYTPFTMSLVPFLLGDVMDDLRRPRSLFDQNFGLGLFNDDMLAPFTPQLLGPLRAGYYRPWRHLANRESGVSNVKIDKDSFQVSLDVQQFKPEEIKVKTIDNYLVVEGKHEERKDEHGFISREFQRRYLLPEGVDPEAVTSTLSSDGVLSIAAPKKALPGLEKERTVPINFTNQPAIKDKEGEKMES</sequence>
<evidence type="ECO:0000256" key="1">
    <source>
        <dbReference type="PROSITE-ProRule" id="PRU00285"/>
    </source>
</evidence>
<dbReference type="GO" id="GO:0009408">
    <property type="term" value="P:response to heat"/>
    <property type="evidence" value="ECO:0007669"/>
    <property type="project" value="TreeGrafter"/>
</dbReference>
<dbReference type="SUPFAM" id="SSF49764">
    <property type="entry name" value="HSP20-like chaperones"/>
    <property type="match status" value="1"/>
</dbReference>
<dbReference type="EMBL" id="OD564544">
    <property type="protein sequence ID" value="CAD7438874.1"/>
    <property type="molecule type" value="Genomic_DNA"/>
</dbReference>
<comment type="similarity">
    <text evidence="1 2">Belongs to the small heat shock protein (HSP20) family.</text>
</comment>
<dbReference type="PANTHER" id="PTHR45640">
    <property type="entry name" value="HEAT SHOCK PROTEIN HSP-12.2-RELATED"/>
    <property type="match status" value="1"/>
</dbReference>
<accession>A0A7R9ERJ2</accession>
<dbReference type="InterPro" id="IPR008978">
    <property type="entry name" value="HSP20-like_chaperone"/>
</dbReference>
<evidence type="ECO:0000313" key="4">
    <source>
        <dbReference type="EMBL" id="CAD7438874.1"/>
    </source>
</evidence>
<evidence type="ECO:0000259" key="3">
    <source>
        <dbReference type="PROSITE" id="PS01031"/>
    </source>
</evidence>
<dbReference type="GO" id="GO:0005737">
    <property type="term" value="C:cytoplasm"/>
    <property type="evidence" value="ECO:0007669"/>
    <property type="project" value="TreeGrafter"/>
</dbReference>
<dbReference type="InterPro" id="IPR001436">
    <property type="entry name" value="Alpha-crystallin/sHSP_animal"/>
</dbReference>
<dbReference type="PRINTS" id="PR00299">
    <property type="entry name" value="ACRYSTALLIN"/>
</dbReference>
<feature type="domain" description="SHSP" evidence="3">
    <location>
        <begin position="229"/>
        <end position="337"/>
    </location>
</feature>